<protein>
    <submittedName>
        <fullName evidence="1">STAS/SEC14 domain-containing protein</fullName>
    </submittedName>
</protein>
<evidence type="ECO:0000313" key="1">
    <source>
        <dbReference type="EMBL" id="URW75812.1"/>
    </source>
</evidence>
<gene>
    <name evidence="1" type="ORF">M9980_00820</name>
</gene>
<organism evidence="1 2">
    <name type="scientific">Sphingomonas donggukensis</name>
    <dbReference type="NCBI Taxonomy" id="2949093"/>
    <lineage>
        <taxon>Bacteria</taxon>
        <taxon>Pseudomonadati</taxon>
        <taxon>Pseudomonadota</taxon>
        <taxon>Alphaproteobacteria</taxon>
        <taxon>Sphingomonadales</taxon>
        <taxon>Sphingomonadaceae</taxon>
        <taxon>Sphingomonas</taxon>
    </lineage>
</organism>
<evidence type="ECO:0000313" key="2">
    <source>
        <dbReference type="Proteomes" id="UP001055580"/>
    </source>
</evidence>
<proteinExistence type="predicted"/>
<dbReference type="Proteomes" id="UP001055580">
    <property type="component" value="Chromosome"/>
</dbReference>
<accession>A0ABY4TTU1</accession>
<dbReference type="EMBL" id="CP098401">
    <property type="protein sequence ID" value="URW75812.1"/>
    <property type="molecule type" value="Genomic_DNA"/>
</dbReference>
<dbReference type="RefSeq" id="WP_250752385.1">
    <property type="nucleotide sequence ID" value="NZ_CP098401.1"/>
</dbReference>
<keyword evidence="2" id="KW-1185">Reference proteome</keyword>
<name>A0ABY4TTU1_9SPHN</name>
<dbReference type="InterPro" id="IPR036513">
    <property type="entry name" value="STAS_dom_sf"/>
</dbReference>
<dbReference type="SUPFAM" id="SSF52091">
    <property type="entry name" value="SpoIIaa-like"/>
    <property type="match status" value="1"/>
</dbReference>
<reference evidence="1" key="1">
    <citation type="submission" date="2022-05" db="EMBL/GenBank/DDBJ databases">
        <title>Sphingomonas sp. strain RMG20 Genome sequencing and assembly.</title>
        <authorList>
            <person name="Kim I."/>
        </authorList>
    </citation>
    <scope>NUCLEOTIDE SEQUENCE</scope>
    <source>
        <strain evidence="1">RMG20</strain>
    </source>
</reference>
<sequence length="126" mass="13789">MSALVRITADPVTALVEITLAGFLQPADFDEFRRLRAVAQRAIGTVPHRTLADLSGLSIQSQAMVDAFAARLRHPPFRAPRLAFVTAPGLVRQQLQRAIAQRGVRMFDTVADARRWLLSDDAALAA</sequence>